<reference evidence="1 2" key="1">
    <citation type="submission" date="2011-11" db="EMBL/GenBank/DDBJ databases">
        <title>The Genome Sequence of Fusarium oxysporum PHW815.</title>
        <authorList>
            <consortium name="The Broad Institute Genome Sequencing Platform"/>
            <person name="Ma L.-J."/>
            <person name="Gale L.R."/>
            <person name="Schwartz D.C."/>
            <person name="Zhou S."/>
            <person name="Corby-Kistler H."/>
            <person name="Young S.K."/>
            <person name="Zeng Q."/>
            <person name="Gargeya S."/>
            <person name="Fitzgerald M."/>
            <person name="Haas B."/>
            <person name="Abouelleil A."/>
            <person name="Alvarado L."/>
            <person name="Arachchi H.M."/>
            <person name="Berlin A."/>
            <person name="Brown A."/>
            <person name="Chapman S.B."/>
            <person name="Chen Z."/>
            <person name="Dunbar C."/>
            <person name="Freedman E."/>
            <person name="Gearin G."/>
            <person name="Goldberg J."/>
            <person name="Griggs A."/>
            <person name="Gujja S."/>
            <person name="Heiman D."/>
            <person name="Howarth C."/>
            <person name="Larson L."/>
            <person name="Lui A."/>
            <person name="MacDonald P.J.P."/>
            <person name="Montmayeur A."/>
            <person name="Murphy C."/>
            <person name="Neiman D."/>
            <person name="Pearson M."/>
            <person name="Priest M."/>
            <person name="Roberts A."/>
            <person name="Saif S."/>
            <person name="Shea T."/>
            <person name="Shenoy N."/>
            <person name="Sisk P."/>
            <person name="Stolte C."/>
            <person name="Sykes S."/>
            <person name="Wortman J."/>
            <person name="Nusbaum C."/>
            <person name="Birren B."/>
        </authorList>
    </citation>
    <scope>NUCLEOTIDE SEQUENCE [LARGE SCALE GENOMIC DNA]</scope>
    <source>
        <strain evidence="1 2">54005</strain>
    </source>
</reference>
<dbReference type="EMBL" id="KI980023">
    <property type="protein sequence ID" value="EXK75612.1"/>
    <property type="molecule type" value="Genomic_DNA"/>
</dbReference>
<gene>
    <name evidence="1" type="ORF">FOQG_19621</name>
</gene>
<accession>X0BYJ6</accession>
<dbReference type="OrthoDB" id="5242801at2759"/>
<dbReference type="Proteomes" id="UP000030663">
    <property type="component" value="Unassembled WGS sequence"/>
</dbReference>
<dbReference type="HOGENOM" id="CLU_101852_0_0_1"/>
<protein>
    <submittedName>
        <fullName evidence="1">Uncharacterized protein</fullName>
    </submittedName>
</protein>
<keyword evidence="2" id="KW-1185">Reference proteome</keyword>
<organism evidence="1 2">
    <name type="scientific">Fusarium oxysporum f. sp. raphani 54005</name>
    <dbReference type="NCBI Taxonomy" id="1089458"/>
    <lineage>
        <taxon>Eukaryota</taxon>
        <taxon>Fungi</taxon>
        <taxon>Dikarya</taxon>
        <taxon>Ascomycota</taxon>
        <taxon>Pezizomycotina</taxon>
        <taxon>Sordariomycetes</taxon>
        <taxon>Hypocreomycetidae</taxon>
        <taxon>Hypocreales</taxon>
        <taxon>Nectriaceae</taxon>
        <taxon>Fusarium</taxon>
        <taxon>Fusarium oxysporum species complex</taxon>
    </lineage>
</organism>
<evidence type="ECO:0000313" key="2">
    <source>
        <dbReference type="Proteomes" id="UP000030663"/>
    </source>
</evidence>
<sequence length="192" mass="21815">MTGQDNSAVLQEPDIDQLARSVMRPDALHVFANNMEKVYEFWRMLHTMTSIPNDTPDTNSFILKAFQFIENTMVGQDLPPQLCRLVHVALTNMAARFSRAIAIDRRRGRFRSRSGYRNAAIVMDLFLEAQGFIADRVHAKKQLNRRMQTSRCWTQLAKGCPLLLVVYSDAAESLVLVLPSEVSQLLTVKCQS</sequence>
<dbReference type="AlphaFoldDB" id="X0BYJ6"/>
<name>X0BYJ6_FUSOX</name>
<evidence type="ECO:0000313" key="1">
    <source>
        <dbReference type="EMBL" id="EXK75612.1"/>
    </source>
</evidence>
<proteinExistence type="predicted"/>